<dbReference type="PANTHER" id="PTHR42693:SF33">
    <property type="entry name" value="ARYLSULFATASE"/>
    <property type="match status" value="1"/>
</dbReference>
<evidence type="ECO:0000259" key="2">
    <source>
        <dbReference type="Pfam" id="PF00884"/>
    </source>
</evidence>
<dbReference type="InterPro" id="IPR017850">
    <property type="entry name" value="Alkaline_phosphatase_core_sf"/>
</dbReference>
<dbReference type="AlphaFoldDB" id="K6V598"/>
<dbReference type="EMBL" id="BAHC01000129">
    <property type="protein sequence ID" value="GAB91368.1"/>
    <property type="molecule type" value="Genomic_DNA"/>
</dbReference>
<comment type="caution">
    <text evidence="3">The sequence shown here is derived from an EMBL/GenBank/DDBJ whole genome shotgun (WGS) entry which is preliminary data.</text>
</comment>
<dbReference type="Proteomes" id="UP000008363">
    <property type="component" value="Unassembled WGS sequence"/>
</dbReference>
<dbReference type="CDD" id="cd16022">
    <property type="entry name" value="sulfatase_like"/>
    <property type="match status" value="1"/>
</dbReference>
<dbReference type="Pfam" id="PF00884">
    <property type="entry name" value="Sulfatase"/>
    <property type="match status" value="1"/>
</dbReference>
<dbReference type="eggNOG" id="COG3119">
    <property type="taxonomic scope" value="Bacteria"/>
</dbReference>
<evidence type="ECO:0000313" key="3">
    <source>
        <dbReference type="EMBL" id="GAB91368.1"/>
    </source>
</evidence>
<reference evidence="3 4" key="1">
    <citation type="submission" date="2012-08" db="EMBL/GenBank/DDBJ databases">
        <title>Whole genome shotgun sequence of Gordonia rhizosphera NBRC 16068.</title>
        <authorList>
            <person name="Takarada H."/>
            <person name="Isaki S."/>
            <person name="Hosoyama A."/>
            <person name="Tsuchikane K."/>
            <person name="Katsumata H."/>
            <person name="Baba S."/>
            <person name="Ohji S."/>
            <person name="Yamazaki S."/>
            <person name="Fujita N."/>
        </authorList>
    </citation>
    <scope>NUCLEOTIDE SEQUENCE [LARGE SCALE GENOMIC DNA]</scope>
    <source>
        <strain evidence="3 4">NBRC 16068</strain>
    </source>
</reference>
<dbReference type="Gene3D" id="3.40.720.10">
    <property type="entry name" value="Alkaline Phosphatase, subunit A"/>
    <property type="match status" value="1"/>
</dbReference>
<feature type="domain" description="Sulfatase N-terminal" evidence="2">
    <location>
        <begin position="5"/>
        <end position="390"/>
    </location>
</feature>
<sequence>MGRKILFITTDQQRYDAYGCNGGTVARTPTTDALAANGIRFERAYCANTVCTPARSSILTGQYPRTHGAIANGVPLPDDAPSVAQVLSDAGYTTSLIGKVHFEPIADPEFKYEQNRLVANGESGPYRGFDYVRFAGHGTFGASHYGTWLRENHPDEVGGFLRTFSTAPGGDTGAPAVSFNPIRREDYHTDWVADAVIEWLDSLDDDEDWFCWMSFPDPHHPWDLPASEHKRVDWRGLDLPPGHPGSAERIREILANRPRHWQAWYDGSVPNVDAAPADFVPADLTDDQIREINAVCHAKNEILDEAYGRVLEHIEARGWGDDTDVIVTTDHGEFQGELGLMFKGPYHVDALMRLPMIWRPAPSAHIPPAVVPEPVSQVDLAPLFCQIAGIEPAEWMQGAPLPTAPGSGRERAIIEWDSQLDTGFRLRTIVKDGWLCTAYEANDFEYGFDRARRYADFGIAPEDVPDQIVYDGSEGELYNLADDPYQWENRWDDPAVRDIREALVADLYEHLAPAREPRLRPQAMG</sequence>
<dbReference type="OrthoDB" id="9777306at2"/>
<dbReference type="InterPro" id="IPR000917">
    <property type="entry name" value="Sulfatase_N"/>
</dbReference>
<gene>
    <name evidence="3" type="ORF">GORHZ_129_00110</name>
</gene>
<dbReference type="SUPFAM" id="SSF53649">
    <property type="entry name" value="Alkaline phosphatase-like"/>
    <property type="match status" value="1"/>
</dbReference>
<evidence type="ECO:0000313" key="4">
    <source>
        <dbReference type="Proteomes" id="UP000008363"/>
    </source>
</evidence>
<dbReference type="GO" id="GO:0004065">
    <property type="term" value="F:arylsulfatase activity"/>
    <property type="evidence" value="ECO:0007669"/>
    <property type="project" value="TreeGrafter"/>
</dbReference>
<dbReference type="PANTHER" id="PTHR42693">
    <property type="entry name" value="ARYLSULFATASE FAMILY MEMBER"/>
    <property type="match status" value="1"/>
</dbReference>
<protein>
    <submittedName>
        <fullName evidence="3">Putative sulfatase</fullName>
    </submittedName>
</protein>
<dbReference type="InterPro" id="IPR050738">
    <property type="entry name" value="Sulfatase"/>
</dbReference>
<dbReference type="STRING" id="1108045.GORHZ_129_00110"/>
<comment type="similarity">
    <text evidence="1">Belongs to the sulfatase family.</text>
</comment>
<accession>K6V598</accession>
<dbReference type="RefSeq" id="WP_006334763.1">
    <property type="nucleotide sequence ID" value="NZ_BAHC01000129.1"/>
</dbReference>
<name>K6V598_9ACTN</name>
<evidence type="ECO:0000256" key="1">
    <source>
        <dbReference type="ARBA" id="ARBA00008779"/>
    </source>
</evidence>
<organism evidence="3 4">
    <name type="scientific">Gordonia rhizosphera NBRC 16068</name>
    <dbReference type="NCBI Taxonomy" id="1108045"/>
    <lineage>
        <taxon>Bacteria</taxon>
        <taxon>Bacillati</taxon>
        <taxon>Actinomycetota</taxon>
        <taxon>Actinomycetes</taxon>
        <taxon>Mycobacteriales</taxon>
        <taxon>Gordoniaceae</taxon>
        <taxon>Gordonia</taxon>
    </lineage>
</organism>
<keyword evidence="4" id="KW-1185">Reference proteome</keyword>
<proteinExistence type="inferred from homology"/>